<keyword evidence="1" id="KW-1133">Transmembrane helix</keyword>
<dbReference type="Pfam" id="PF18910">
    <property type="entry name" value="DUF5665"/>
    <property type="match status" value="1"/>
</dbReference>
<dbReference type="OrthoDB" id="1634137at2"/>
<gene>
    <name evidence="2" type="ORF">EJP77_16120</name>
</gene>
<protein>
    <submittedName>
        <fullName evidence="2">Uncharacterized protein</fullName>
    </submittedName>
</protein>
<feature type="transmembrane region" description="Helical" evidence="1">
    <location>
        <begin position="60"/>
        <end position="81"/>
    </location>
</feature>
<reference evidence="2 3" key="1">
    <citation type="submission" date="2018-12" db="EMBL/GenBank/DDBJ databases">
        <authorList>
            <person name="Sun L."/>
            <person name="Chen Z."/>
        </authorList>
    </citation>
    <scope>NUCLEOTIDE SEQUENCE [LARGE SCALE GENOMIC DNA]</scope>
    <source>
        <strain evidence="2 3">3-5-3</strain>
    </source>
</reference>
<proteinExistence type="predicted"/>
<organism evidence="2 3">
    <name type="scientific">Paenibacillus zeisoli</name>
    <dbReference type="NCBI Taxonomy" id="2496267"/>
    <lineage>
        <taxon>Bacteria</taxon>
        <taxon>Bacillati</taxon>
        <taxon>Bacillota</taxon>
        <taxon>Bacilli</taxon>
        <taxon>Bacillales</taxon>
        <taxon>Paenibacillaceae</taxon>
        <taxon>Paenibacillus</taxon>
    </lineage>
</organism>
<evidence type="ECO:0000256" key="1">
    <source>
        <dbReference type="SAM" id="Phobius"/>
    </source>
</evidence>
<name>A0A3S1D435_9BACL</name>
<comment type="caution">
    <text evidence="2">The sequence shown here is derived from an EMBL/GenBank/DDBJ whole genome shotgun (WGS) entry which is preliminary data.</text>
</comment>
<keyword evidence="1" id="KW-0472">Membrane</keyword>
<dbReference type="RefSeq" id="WP_127200280.1">
    <property type="nucleotide sequence ID" value="NZ_RZNX01000008.1"/>
</dbReference>
<evidence type="ECO:0000313" key="2">
    <source>
        <dbReference type="EMBL" id="RUT28932.1"/>
    </source>
</evidence>
<keyword evidence="3" id="KW-1185">Reference proteome</keyword>
<dbReference type="EMBL" id="RZNX01000008">
    <property type="protein sequence ID" value="RUT28932.1"/>
    <property type="molecule type" value="Genomic_DNA"/>
</dbReference>
<accession>A0A3S1D435</accession>
<dbReference type="AlphaFoldDB" id="A0A3S1D435"/>
<evidence type="ECO:0000313" key="3">
    <source>
        <dbReference type="Proteomes" id="UP000272464"/>
    </source>
</evidence>
<dbReference type="Proteomes" id="UP000272464">
    <property type="component" value="Unassembled WGS sequence"/>
</dbReference>
<sequence length="107" mass="12299">MGELKQYDTKDHPFELRHEVKRLNSRLDDIADALERSDFKDIIENYTNPKKRLFSNFTAGLARGLGLTIGTALVLALFGWITSFFVSMPLIGEFLANIQHYMDAYKK</sequence>
<dbReference type="InterPro" id="IPR043723">
    <property type="entry name" value="DUF5665"/>
</dbReference>
<keyword evidence="1" id="KW-0812">Transmembrane</keyword>